<evidence type="ECO:0000313" key="1">
    <source>
        <dbReference type="EMBL" id="VTR49520.1"/>
    </source>
</evidence>
<dbReference type="AlphaFoldDB" id="A0A4U9VQA9"/>
<gene>
    <name evidence="1" type="ORF">NCTC12965_05824</name>
</gene>
<accession>A0A4U9VQA9</accession>
<sequence length="79" mass="9201">MFRGRIAYRRRPWQLDIGWHNLLDQRAERASAHGFQHLLLLLCGRADVALDERFAVFKLAECLSHCYKFLNACGVRDIA</sequence>
<reference evidence="1" key="1">
    <citation type="submission" date="2019-05" db="EMBL/GenBank/DDBJ databases">
        <authorList>
            <consortium name="Pathogen Informatics"/>
        </authorList>
    </citation>
    <scope>NUCLEOTIDE SEQUENCE [LARGE SCALE GENOMIC DNA]</scope>
    <source>
        <strain evidence="1">NCTC12965</strain>
    </source>
</reference>
<dbReference type="EMBL" id="CABEEZ010000119">
    <property type="protein sequence ID" value="VTR49520.1"/>
    <property type="molecule type" value="Genomic_DNA"/>
</dbReference>
<proteinExistence type="predicted"/>
<protein>
    <submittedName>
        <fullName evidence="1">Uncharacterized protein</fullName>
    </submittedName>
</protein>
<name>A0A4U9VQA9_SERFO</name>
<organism evidence="1">
    <name type="scientific">Serratia fonticola</name>
    <dbReference type="NCBI Taxonomy" id="47917"/>
    <lineage>
        <taxon>Bacteria</taxon>
        <taxon>Pseudomonadati</taxon>
        <taxon>Pseudomonadota</taxon>
        <taxon>Gammaproteobacteria</taxon>
        <taxon>Enterobacterales</taxon>
        <taxon>Yersiniaceae</taxon>
        <taxon>Serratia</taxon>
    </lineage>
</organism>